<evidence type="ECO:0000313" key="2">
    <source>
        <dbReference type="EMBL" id="GEN52746.1"/>
    </source>
</evidence>
<dbReference type="AlphaFoldDB" id="A0A511WNM9"/>
<keyword evidence="3" id="KW-1185">Reference proteome</keyword>
<keyword evidence="1" id="KW-0812">Transmembrane</keyword>
<organism evidence="2 3">
    <name type="scientific">Halobacillus faecis</name>
    <dbReference type="NCBI Taxonomy" id="360184"/>
    <lineage>
        <taxon>Bacteria</taxon>
        <taxon>Bacillati</taxon>
        <taxon>Bacillota</taxon>
        <taxon>Bacilli</taxon>
        <taxon>Bacillales</taxon>
        <taxon>Bacillaceae</taxon>
        <taxon>Halobacillus</taxon>
    </lineage>
</organism>
<reference evidence="2 3" key="1">
    <citation type="submission" date="2019-07" db="EMBL/GenBank/DDBJ databases">
        <title>Whole genome shotgun sequence of Halobacillus faecis NBRC 103569.</title>
        <authorList>
            <person name="Hosoyama A."/>
            <person name="Uohara A."/>
            <person name="Ohji S."/>
            <person name="Ichikawa N."/>
        </authorList>
    </citation>
    <scope>NUCLEOTIDE SEQUENCE [LARGE SCALE GENOMIC DNA]</scope>
    <source>
        <strain evidence="2 3">NBRC 103569</strain>
    </source>
</reference>
<protein>
    <submittedName>
        <fullName evidence="2">Uncharacterized protein</fullName>
    </submittedName>
</protein>
<feature type="transmembrane region" description="Helical" evidence="1">
    <location>
        <begin position="121"/>
        <end position="142"/>
    </location>
</feature>
<proteinExistence type="predicted"/>
<feature type="transmembrane region" description="Helical" evidence="1">
    <location>
        <begin position="81"/>
        <end position="100"/>
    </location>
</feature>
<evidence type="ECO:0000256" key="1">
    <source>
        <dbReference type="SAM" id="Phobius"/>
    </source>
</evidence>
<dbReference type="EMBL" id="BJYD01000006">
    <property type="protein sequence ID" value="GEN52746.1"/>
    <property type="molecule type" value="Genomic_DNA"/>
</dbReference>
<keyword evidence="1" id="KW-0472">Membrane</keyword>
<dbReference type="Proteomes" id="UP000321886">
    <property type="component" value="Unassembled WGS sequence"/>
</dbReference>
<sequence>MKKTWLKFSPLLVMPVILGLHMFLSIGDYAVPFGVSLQEDERTVERYDWRGNVVEGFSIQEITSKEEVGILILENKLKQTFAAGVLLFLVLVYSIVLEWLSRLWKVSLEGIIKIPEKWRPVMIGVVISLYAFAAFRIGAQYVELVQDSETLLHNLVP</sequence>
<name>A0A511WNM9_9BACI</name>
<accession>A0A511WNM9</accession>
<dbReference type="OrthoDB" id="2967905at2"/>
<comment type="caution">
    <text evidence="2">The sequence shown here is derived from an EMBL/GenBank/DDBJ whole genome shotgun (WGS) entry which is preliminary data.</text>
</comment>
<dbReference type="RefSeq" id="WP_146813812.1">
    <property type="nucleotide sequence ID" value="NZ_BJYD01000006.1"/>
</dbReference>
<gene>
    <name evidence="2" type="ORF">HFA01_10080</name>
</gene>
<keyword evidence="1" id="KW-1133">Transmembrane helix</keyword>
<feature type="transmembrane region" description="Helical" evidence="1">
    <location>
        <begin position="12"/>
        <end position="31"/>
    </location>
</feature>
<evidence type="ECO:0000313" key="3">
    <source>
        <dbReference type="Proteomes" id="UP000321886"/>
    </source>
</evidence>